<dbReference type="Gene3D" id="1.10.3720.10">
    <property type="entry name" value="MetI-like"/>
    <property type="match status" value="1"/>
</dbReference>
<accession>A0A418VVX6</accession>
<comment type="similarity">
    <text evidence="2 10">Belongs to the binding-protein-dependent transport system permease family.</text>
</comment>
<keyword evidence="5 10" id="KW-0812">Transmembrane</keyword>
<dbReference type="InterPro" id="IPR050366">
    <property type="entry name" value="BP-dependent_transpt_permease"/>
</dbReference>
<dbReference type="InterPro" id="IPR035906">
    <property type="entry name" value="MetI-like_sf"/>
</dbReference>
<dbReference type="InterPro" id="IPR025966">
    <property type="entry name" value="OppC_N"/>
</dbReference>
<keyword evidence="3 10" id="KW-0813">Transport</keyword>
<evidence type="ECO:0000256" key="10">
    <source>
        <dbReference type="RuleBase" id="RU363032"/>
    </source>
</evidence>
<feature type="transmembrane region" description="Helical" evidence="10">
    <location>
        <begin position="31"/>
        <end position="52"/>
    </location>
</feature>
<keyword evidence="4" id="KW-1003">Cell membrane</keyword>
<evidence type="ECO:0000313" key="13">
    <source>
        <dbReference type="Proteomes" id="UP000283458"/>
    </source>
</evidence>
<dbReference type="Pfam" id="PF12911">
    <property type="entry name" value="OppC_N"/>
    <property type="match status" value="1"/>
</dbReference>
<name>A0A418VVX6_9PROT</name>
<evidence type="ECO:0000256" key="9">
    <source>
        <dbReference type="ARBA" id="ARBA00041106"/>
    </source>
</evidence>
<evidence type="ECO:0000313" key="12">
    <source>
        <dbReference type="EMBL" id="RJF81259.1"/>
    </source>
</evidence>
<dbReference type="CDD" id="cd06261">
    <property type="entry name" value="TM_PBP2"/>
    <property type="match status" value="1"/>
</dbReference>
<feature type="transmembrane region" description="Helical" evidence="10">
    <location>
        <begin position="93"/>
        <end position="118"/>
    </location>
</feature>
<gene>
    <name evidence="12" type="ORF">D3877_13780</name>
</gene>
<comment type="subcellular location">
    <subcellularLocation>
        <location evidence="1 10">Cell membrane</location>
        <topology evidence="1 10">Multi-pass membrane protein</topology>
    </subcellularLocation>
</comment>
<keyword evidence="6 10" id="KW-1133">Transmembrane helix</keyword>
<comment type="function">
    <text evidence="8">Part of the ABC transporter complex GsiABCD involved in glutathione import. Probably responsible for the translocation of the substrate across the membrane.</text>
</comment>
<dbReference type="Proteomes" id="UP000283458">
    <property type="component" value="Unassembled WGS sequence"/>
</dbReference>
<protein>
    <recommendedName>
        <fullName evidence="9">Glutathione transport system permease protein GsiD</fullName>
    </recommendedName>
</protein>
<keyword evidence="13" id="KW-1185">Reference proteome</keyword>
<evidence type="ECO:0000256" key="6">
    <source>
        <dbReference type="ARBA" id="ARBA00022989"/>
    </source>
</evidence>
<evidence type="ECO:0000256" key="2">
    <source>
        <dbReference type="ARBA" id="ARBA00009306"/>
    </source>
</evidence>
<reference evidence="12 13" key="1">
    <citation type="submission" date="2018-09" db="EMBL/GenBank/DDBJ databases">
        <authorList>
            <person name="Zhu H."/>
        </authorList>
    </citation>
    <scope>NUCLEOTIDE SEQUENCE [LARGE SCALE GENOMIC DNA]</scope>
    <source>
        <strain evidence="12 13">K2W22B-5</strain>
    </source>
</reference>
<dbReference type="PANTHER" id="PTHR43386:SF3">
    <property type="entry name" value="GLUTATHIONE TRANSPORT SYSTEM PERMEASE PROTEIN GSID"/>
    <property type="match status" value="1"/>
</dbReference>
<sequence>MSTTAQAATATDSIRSPLGEFWRKFLRRRTAVVAGACLLLLALAAAAAPWIAPYDPAGFDYDRVLEGPSWAHWAGTDSYGRDIFSRILWGARISLSVGLLSVLLGGIVGITLGLISGFRGGFIDSLIMRLCDVLLAFPGILLAIGIVAVLGPGIENVIYAVAIFSIPVFARLVRGSTLSLKQAVYVDAARAIGVRDRMLMLRHILPGTLPSVIVYLSMRIGTSILTAASLSFIGLGAQPPSPEWGAMLADGRSYIGVASHVTFYPGLAIFITVLAFNLLGDGLRDALDPKLR</sequence>
<feature type="transmembrane region" description="Helical" evidence="10">
    <location>
        <begin position="130"/>
        <end position="151"/>
    </location>
</feature>
<comment type="caution">
    <text evidence="12">The sequence shown here is derived from an EMBL/GenBank/DDBJ whole genome shotgun (WGS) entry which is preliminary data.</text>
</comment>
<dbReference type="Pfam" id="PF00528">
    <property type="entry name" value="BPD_transp_1"/>
    <property type="match status" value="1"/>
</dbReference>
<dbReference type="OrthoDB" id="9766870at2"/>
<dbReference type="PANTHER" id="PTHR43386">
    <property type="entry name" value="OLIGOPEPTIDE TRANSPORT SYSTEM PERMEASE PROTEIN APPC"/>
    <property type="match status" value="1"/>
</dbReference>
<evidence type="ECO:0000256" key="4">
    <source>
        <dbReference type="ARBA" id="ARBA00022475"/>
    </source>
</evidence>
<organism evidence="12 13">
    <name type="scientific">Azospirillum cavernae</name>
    <dbReference type="NCBI Taxonomy" id="2320860"/>
    <lineage>
        <taxon>Bacteria</taxon>
        <taxon>Pseudomonadati</taxon>
        <taxon>Pseudomonadota</taxon>
        <taxon>Alphaproteobacteria</taxon>
        <taxon>Rhodospirillales</taxon>
        <taxon>Azospirillaceae</taxon>
        <taxon>Azospirillum</taxon>
    </lineage>
</organism>
<dbReference type="GO" id="GO:0071916">
    <property type="term" value="F:dipeptide transmembrane transporter activity"/>
    <property type="evidence" value="ECO:0007669"/>
    <property type="project" value="TreeGrafter"/>
</dbReference>
<proteinExistence type="inferred from homology"/>
<evidence type="ECO:0000256" key="7">
    <source>
        <dbReference type="ARBA" id="ARBA00023136"/>
    </source>
</evidence>
<evidence type="ECO:0000256" key="8">
    <source>
        <dbReference type="ARBA" id="ARBA00037215"/>
    </source>
</evidence>
<feature type="transmembrane region" description="Helical" evidence="10">
    <location>
        <begin position="157"/>
        <end position="173"/>
    </location>
</feature>
<dbReference type="RefSeq" id="WP_119831351.1">
    <property type="nucleotide sequence ID" value="NZ_QYUL01000002.1"/>
</dbReference>
<keyword evidence="7 10" id="KW-0472">Membrane</keyword>
<dbReference type="SUPFAM" id="SSF161098">
    <property type="entry name" value="MetI-like"/>
    <property type="match status" value="1"/>
</dbReference>
<feature type="transmembrane region" description="Helical" evidence="10">
    <location>
        <begin position="257"/>
        <end position="280"/>
    </location>
</feature>
<evidence type="ECO:0000256" key="5">
    <source>
        <dbReference type="ARBA" id="ARBA00022692"/>
    </source>
</evidence>
<dbReference type="AlphaFoldDB" id="A0A418VVX6"/>
<feature type="domain" description="ABC transmembrane type-1" evidence="11">
    <location>
        <begin position="91"/>
        <end position="280"/>
    </location>
</feature>
<dbReference type="InterPro" id="IPR000515">
    <property type="entry name" value="MetI-like"/>
</dbReference>
<evidence type="ECO:0000256" key="3">
    <source>
        <dbReference type="ARBA" id="ARBA00022448"/>
    </source>
</evidence>
<dbReference type="EMBL" id="QYUL01000002">
    <property type="protein sequence ID" value="RJF81259.1"/>
    <property type="molecule type" value="Genomic_DNA"/>
</dbReference>
<dbReference type="GO" id="GO:0005886">
    <property type="term" value="C:plasma membrane"/>
    <property type="evidence" value="ECO:0007669"/>
    <property type="project" value="UniProtKB-SubCell"/>
</dbReference>
<dbReference type="PROSITE" id="PS50928">
    <property type="entry name" value="ABC_TM1"/>
    <property type="match status" value="1"/>
</dbReference>
<evidence type="ECO:0000259" key="11">
    <source>
        <dbReference type="PROSITE" id="PS50928"/>
    </source>
</evidence>
<evidence type="ECO:0000256" key="1">
    <source>
        <dbReference type="ARBA" id="ARBA00004651"/>
    </source>
</evidence>